<gene>
    <name evidence="1" type="ORF">NE686_09005</name>
</gene>
<dbReference type="EMBL" id="JANGAC010000005">
    <property type="protein sequence ID" value="MCQ4923220.1"/>
    <property type="molecule type" value="Genomic_DNA"/>
</dbReference>
<dbReference type="SUPFAM" id="SSF88713">
    <property type="entry name" value="Glycoside hydrolase/deacetylase"/>
    <property type="match status" value="1"/>
</dbReference>
<dbReference type="Proteomes" id="UP001524478">
    <property type="component" value="Unassembled WGS sequence"/>
</dbReference>
<comment type="caution">
    <text evidence="1">The sequence shown here is derived from an EMBL/GenBank/DDBJ whole genome shotgun (WGS) entry which is preliminary data.</text>
</comment>
<dbReference type="RefSeq" id="WP_256311251.1">
    <property type="nucleotide sequence ID" value="NZ_JANGAC010000005.1"/>
</dbReference>
<dbReference type="Gene3D" id="3.20.20.370">
    <property type="entry name" value="Glycoside hydrolase/deacetylase"/>
    <property type="match status" value="1"/>
</dbReference>
<accession>A0ABT1SA80</accession>
<evidence type="ECO:0008006" key="3">
    <source>
        <dbReference type="Google" id="ProtNLM"/>
    </source>
</evidence>
<sequence length="258" mass="30410">MDNIFTYSSYKMILESMQHIGEIFSFNSLRMDINSGFILRHDIDFSVEKAYEMSKIENELDIKSTYFVLTTSDVYNINSKRNRKMLIDMDKNGFEIGLHFDPTIYGNIHLEKMHIEVQKEINIIENIVGNKVKTISLHNPSIHNSYPVFIGYKNSYSEEFFNTDLYISDSCKSFRGKDVYKFIEKGRNNLVQVLFHPIHFSEKRENYISSFNRIIKDKIESFDKSMHINKTYVAELNQSTLLESFVNYVLEDNYGKKI</sequence>
<evidence type="ECO:0000313" key="1">
    <source>
        <dbReference type="EMBL" id="MCQ4923220.1"/>
    </source>
</evidence>
<reference evidence="1 2" key="1">
    <citation type="submission" date="2022-06" db="EMBL/GenBank/DDBJ databases">
        <title>Isolation of gut microbiota from human fecal samples.</title>
        <authorList>
            <person name="Pamer E.G."/>
            <person name="Barat B."/>
            <person name="Waligurski E."/>
            <person name="Medina S."/>
            <person name="Paddock L."/>
            <person name="Mostad J."/>
        </authorList>
    </citation>
    <scope>NUCLEOTIDE SEQUENCE [LARGE SCALE GENOMIC DNA]</scope>
    <source>
        <strain evidence="1 2">DFI.7.95</strain>
    </source>
</reference>
<dbReference type="InterPro" id="IPR011330">
    <property type="entry name" value="Glyco_hydro/deAcase_b/a-brl"/>
</dbReference>
<protein>
    <recommendedName>
        <fullName evidence="3">Polysaccharide deacetylase</fullName>
    </recommendedName>
</protein>
<name>A0ABT1SA80_9FIRM</name>
<evidence type="ECO:0000313" key="2">
    <source>
        <dbReference type="Proteomes" id="UP001524478"/>
    </source>
</evidence>
<keyword evidence="2" id="KW-1185">Reference proteome</keyword>
<organism evidence="1 2">
    <name type="scientific">Tissierella carlieri</name>
    <dbReference type="NCBI Taxonomy" id="689904"/>
    <lineage>
        <taxon>Bacteria</taxon>
        <taxon>Bacillati</taxon>
        <taxon>Bacillota</taxon>
        <taxon>Tissierellia</taxon>
        <taxon>Tissierellales</taxon>
        <taxon>Tissierellaceae</taxon>
        <taxon>Tissierella</taxon>
    </lineage>
</organism>
<proteinExistence type="predicted"/>